<dbReference type="Pfam" id="PF04253">
    <property type="entry name" value="TFR_dimer"/>
    <property type="match status" value="1"/>
</dbReference>
<keyword evidence="6" id="KW-1185">Reference proteome</keyword>
<dbReference type="InterPro" id="IPR046450">
    <property type="entry name" value="PA_dom_sf"/>
</dbReference>
<dbReference type="CDD" id="cd08022">
    <property type="entry name" value="M28_PSMA_like"/>
    <property type="match status" value="1"/>
</dbReference>
<accession>A0A4V5NJK9</accession>
<dbReference type="PANTHER" id="PTHR10404:SF71">
    <property type="entry name" value="CARBOXYPEPTIDASE TRE2, PUTATIVE (AFU_ORTHOLOGUE AFUA_3G10650)-RELATED"/>
    <property type="match status" value="1"/>
</dbReference>
<dbReference type="InterPro" id="IPR003137">
    <property type="entry name" value="PA_domain"/>
</dbReference>
<dbReference type="OrthoDB" id="5841748at2759"/>
<dbReference type="AlphaFoldDB" id="A0A4V5NJK9"/>
<evidence type="ECO:0008006" key="7">
    <source>
        <dbReference type="Google" id="ProtNLM"/>
    </source>
</evidence>
<dbReference type="InterPro" id="IPR007484">
    <property type="entry name" value="Peptidase_M28"/>
</dbReference>
<dbReference type="Gene3D" id="3.40.630.10">
    <property type="entry name" value="Zn peptidases"/>
    <property type="match status" value="1"/>
</dbReference>
<feature type="domain" description="Transferrin receptor-like dimerisation" evidence="3">
    <location>
        <begin position="510"/>
        <end position="640"/>
    </location>
</feature>
<feature type="domain" description="PA" evidence="2">
    <location>
        <begin position="65"/>
        <end position="152"/>
    </location>
</feature>
<dbReference type="SUPFAM" id="SSF47672">
    <property type="entry name" value="Transferrin receptor-like dimerisation domain"/>
    <property type="match status" value="1"/>
</dbReference>
<proteinExistence type="inferred from homology"/>
<dbReference type="Pfam" id="PF02225">
    <property type="entry name" value="PA"/>
    <property type="match status" value="1"/>
</dbReference>
<evidence type="ECO:0000259" key="2">
    <source>
        <dbReference type="Pfam" id="PF02225"/>
    </source>
</evidence>
<dbReference type="FunFam" id="3.50.30.30:FF:000029">
    <property type="entry name" value="Glutamate carboxypeptidase Tre2, putative"/>
    <property type="match status" value="1"/>
</dbReference>
<dbReference type="Gene3D" id="3.50.30.30">
    <property type="match status" value="1"/>
</dbReference>
<dbReference type="SUPFAM" id="SSF52025">
    <property type="entry name" value="PA domain"/>
    <property type="match status" value="1"/>
</dbReference>
<dbReference type="InterPro" id="IPR007365">
    <property type="entry name" value="TFR-like_dimer_dom"/>
</dbReference>
<dbReference type="EMBL" id="NAJN01000150">
    <property type="protein sequence ID" value="TKA78259.1"/>
    <property type="molecule type" value="Genomic_DNA"/>
</dbReference>
<evidence type="ECO:0000313" key="5">
    <source>
        <dbReference type="EMBL" id="TKA78259.1"/>
    </source>
</evidence>
<evidence type="ECO:0000256" key="1">
    <source>
        <dbReference type="ARBA" id="ARBA00005634"/>
    </source>
</evidence>
<reference evidence="5 6" key="1">
    <citation type="submission" date="2017-03" db="EMBL/GenBank/DDBJ databases">
        <title>Genomes of endolithic fungi from Antarctica.</title>
        <authorList>
            <person name="Coleine C."/>
            <person name="Masonjones S."/>
            <person name="Stajich J.E."/>
        </authorList>
    </citation>
    <scope>NUCLEOTIDE SEQUENCE [LARGE SCALE GENOMIC DNA]</scope>
    <source>
        <strain evidence="5 6">CCFEE 5187</strain>
    </source>
</reference>
<comment type="caution">
    <text evidence="5">The sequence shown here is derived from an EMBL/GenBank/DDBJ whole genome shotgun (WGS) entry which is preliminary data.</text>
</comment>
<evidence type="ECO:0000259" key="4">
    <source>
        <dbReference type="Pfam" id="PF04389"/>
    </source>
</evidence>
<sequence>MDAVATLDYHVYLNYPRAGGRRVAIISPLEQAWEAKLEEEPVYENPTPQQTQTMVWHGHSRAGNVTGPLIYANYGSREDFQRLRDFGIDLKGSIVLVRYYGTQGDRAMKVKSAELAGAAGCLIYSDPKDDGFIKGEPWPNGPWRPSDGVQRGAVSLMSWVVGDVLTPGWASTLRAKRVSKDNNPGLVNIPSLPLAWRDAQRLLQALKNHGEKVPEDWKGGVPDVEEWWSGDATSPVVHLKNEQDEIEKQPIYNVQGVIEGAETKAKKIIVGNHRDSWCFGAADPGSGTAVLLEVVNIFGQLRRRGWRPLRSILFNSWDGEEYNLIGSTEYVEESMVDLRENGVAYLNVDVGVSGDKFRAAASPLFERALLHALDRVSDPNKNKTLRTLWDESGSKLEGLGAGSDYVAFQDMAGTSSLDFGFTAPPGGYPYHSCYETFEWMEKFGDPGFAYHKALAQIWALLILDLADRPILPYDLNAYAAAVTGYVERLEKDAVADGAPQPAGADGGGFDVQPLKEAAALFVRNARQFMGWEDYWQAQVAGRGGLESHALAMHRIDHNARMSNFETHLLDLPGPKGDDEQHGVPGREQFKHILFGPQAWSGYDEAYFPAIRDAVDAKDWPAAQAQLDKAARILTTASEKLLPELG</sequence>
<dbReference type="GO" id="GO:0004180">
    <property type="term" value="F:carboxypeptidase activity"/>
    <property type="evidence" value="ECO:0007669"/>
    <property type="project" value="TreeGrafter"/>
</dbReference>
<feature type="domain" description="Peptidase M28" evidence="4">
    <location>
        <begin position="253"/>
        <end position="438"/>
    </location>
</feature>
<dbReference type="Proteomes" id="UP000308768">
    <property type="component" value="Unassembled WGS sequence"/>
</dbReference>
<gene>
    <name evidence="5" type="ORF">B0A49_02625</name>
</gene>
<dbReference type="STRING" id="331657.A0A4V5NJK9"/>
<protein>
    <recommendedName>
        <fullName evidence="7">Glutamate carboxypeptidase</fullName>
    </recommendedName>
</protein>
<dbReference type="CDD" id="cd02121">
    <property type="entry name" value="PA_GCPII_like"/>
    <property type="match status" value="1"/>
</dbReference>
<dbReference type="PANTHER" id="PTHR10404">
    <property type="entry name" value="N-ACETYLATED-ALPHA-LINKED ACIDIC DIPEPTIDASE"/>
    <property type="match status" value="1"/>
</dbReference>
<evidence type="ECO:0000259" key="3">
    <source>
        <dbReference type="Pfam" id="PF04253"/>
    </source>
</evidence>
<dbReference type="InterPro" id="IPR039373">
    <property type="entry name" value="Peptidase_M28B"/>
</dbReference>
<comment type="similarity">
    <text evidence="1">Belongs to the peptidase M28 family. M28B subfamily.</text>
</comment>
<dbReference type="SUPFAM" id="SSF53187">
    <property type="entry name" value="Zn-dependent exopeptidases"/>
    <property type="match status" value="1"/>
</dbReference>
<evidence type="ECO:0000313" key="6">
    <source>
        <dbReference type="Proteomes" id="UP000308768"/>
    </source>
</evidence>
<name>A0A4V5NJK9_9PEZI</name>
<dbReference type="Gene3D" id="1.20.930.40">
    <property type="entry name" value="Transferrin receptor-like, dimerisation domain"/>
    <property type="match status" value="1"/>
</dbReference>
<dbReference type="FunFam" id="3.40.630.10:FF:000101">
    <property type="entry name" value="N-acetylated alpha-linked acidic dipeptidase like 1"/>
    <property type="match status" value="1"/>
</dbReference>
<organism evidence="5 6">
    <name type="scientific">Cryomyces minteri</name>
    <dbReference type="NCBI Taxonomy" id="331657"/>
    <lineage>
        <taxon>Eukaryota</taxon>
        <taxon>Fungi</taxon>
        <taxon>Dikarya</taxon>
        <taxon>Ascomycota</taxon>
        <taxon>Pezizomycotina</taxon>
        <taxon>Dothideomycetes</taxon>
        <taxon>Dothideomycetes incertae sedis</taxon>
        <taxon>Cryomyces</taxon>
    </lineage>
</organism>
<dbReference type="Pfam" id="PF04389">
    <property type="entry name" value="Peptidase_M28"/>
    <property type="match status" value="1"/>
</dbReference>
<dbReference type="InterPro" id="IPR036757">
    <property type="entry name" value="TFR-like_dimer_dom_sf"/>
</dbReference>